<keyword evidence="6" id="KW-0106">Calcium</keyword>
<dbReference type="EC" id="3.2.1.-" evidence="7"/>
<dbReference type="Proteomes" id="UP000054107">
    <property type="component" value="Unassembled WGS sequence"/>
</dbReference>
<dbReference type="PANTHER" id="PTHR45679">
    <property type="entry name" value="ER DEGRADATION-ENHANCING ALPHA-MANNOSIDASE-LIKE PROTEIN 2"/>
    <property type="match status" value="1"/>
</dbReference>
<evidence type="ECO:0000313" key="9">
    <source>
        <dbReference type="EMBL" id="CEP14550.1"/>
    </source>
</evidence>
<evidence type="ECO:0000259" key="8">
    <source>
        <dbReference type="Pfam" id="PF02225"/>
    </source>
</evidence>
<evidence type="ECO:0000256" key="1">
    <source>
        <dbReference type="ARBA" id="ARBA00004240"/>
    </source>
</evidence>
<reference evidence="9 10" key="1">
    <citation type="submission" date="2014-09" db="EMBL/GenBank/DDBJ databases">
        <authorList>
            <person name="Ellenberger Sabrina"/>
        </authorList>
    </citation>
    <scope>NUCLEOTIDE SEQUENCE [LARGE SCALE GENOMIC DNA]</scope>
    <source>
        <strain evidence="9 10">CBS 412.66</strain>
    </source>
</reference>
<feature type="domain" description="PA" evidence="8">
    <location>
        <begin position="729"/>
        <end position="793"/>
    </location>
</feature>
<feature type="active site" description="Proton donor" evidence="5">
    <location>
        <position position="371"/>
    </location>
</feature>
<organism evidence="9 10">
    <name type="scientific">Parasitella parasitica</name>
    <dbReference type="NCBI Taxonomy" id="35722"/>
    <lineage>
        <taxon>Eukaryota</taxon>
        <taxon>Fungi</taxon>
        <taxon>Fungi incertae sedis</taxon>
        <taxon>Mucoromycota</taxon>
        <taxon>Mucoromycotina</taxon>
        <taxon>Mucoromycetes</taxon>
        <taxon>Mucorales</taxon>
        <taxon>Mucorineae</taxon>
        <taxon>Mucoraceae</taxon>
        <taxon>Parasitella</taxon>
    </lineage>
</organism>
<feature type="active site" evidence="5">
    <location>
        <position position="276"/>
    </location>
</feature>
<evidence type="ECO:0000256" key="6">
    <source>
        <dbReference type="PIRSR" id="PIRSR601382-2"/>
    </source>
</evidence>
<evidence type="ECO:0000256" key="2">
    <source>
        <dbReference type="ARBA" id="ARBA00007658"/>
    </source>
</evidence>
<comment type="subcellular location">
    <subcellularLocation>
        <location evidence="1">Endoplasmic reticulum</location>
    </subcellularLocation>
</comment>
<evidence type="ECO:0000313" key="10">
    <source>
        <dbReference type="Proteomes" id="UP000054107"/>
    </source>
</evidence>
<feature type="active site" evidence="5">
    <location>
        <position position="390"/>
    </location>
</feature>
<keyword evidence="3" id="KW-0256">Endoplasmic reticulum</keyword>
<keyword evidence="10" id="KW-1185">Reference proteome</keyword>
<sequence length="838" mass="94655">MLKNYSYNGSGQTKFAFFVCLIILISNQCYAISEERRLELKDLTKEMFDHGWNSYMQHAYPEDELNPFKCTGRGSDKYDPDNININDVLGDYSLTLVDTLDTLAIIGTQEQFEEAVYRVIKTVSFSQDNKVQVFELNIRALGGLLSAHMLASDPLFNHTIKGYNDELLEMAKDLADRLMPAFQNTKTGIPFPRVNLKKGVPSSETTETCTAGAGSLILEFGVLSRLTGNPSYEQAAKRALRSVWHRRSNLNLLGNVIDIQTGQWIHTASSTGAGIDSVFEYMLKAYVLFGEQEYKDMFDQAYKALLLYVRDNSGYLYRNVHMSTGSLMSYWIDSLSAFFPGLQVLHGDLEAAIKNHLVFYNIWRRYHALPERFDFYQKTADLPYYPLRPEFIESTYHLYMATKDPFYLQVGEMVIEDLNNRTRVPCGFASIGDVRSGQLEDRMESFMLSETLKYLYLLFDVDNSINKMDSNYVFTTEGHILALPGKYVHQKAKMPNSTQAIITLQHSPAGTCQNYNPTQRRFASLPTELEMTSILYQPHIDFAAFIAGHIANTVPPISIQGHCESPNTIKSYSLSFGFTSPSERLFKQQHAKQNNNNLMDFLGGYLAKSLSGLKIELSGGRKNEYLVKGVHPPTISFSENQTLAIPLHAIFDYLPSSSDLIRLLVKQSGVSKPRDYLTSDFEVSVKSTGQDQCFEFIGLKAEFGPSYPIQTNMAEIEFTDDFGCAPLQSGKNKVMVISRGQCSFEDKVWNAQQAGARAVIILNNQKEDTLIRMASSGSRKIRIPSVLLSYQDSLTFVRTKGIQRFSMQQLSSVDNDPTASFKLLFQNRLIQNLDVVNV</sequence>
<dbReference type="InterPro" id="IPR046450">
    <property type="entry name" value="PA_dom_sf"/>
</dbReference>
<keyword evidence="7" id="KW-0326">Glycosidase</keyword>
<evidence type="ECO:0000256" key="7">
    <source>
        <dbReference type="RuleBase" id="RU361193"/>
    </source>
</evidence>
<dbReference type="InterPro" id="IPR044674">
    <property type="entry name" value="EDEM1/2/3"/>
</dbReference>
<dbReference type="GO" id="GO:0016020">
    <property type="term" value="C:membrane"/>
    <property type="evidence" value="ECO:0007669"/>
    <property type="project" value="InterPro"/>
</dbReference>
<dbReference type="GO" id="GO:0036503">
    <property type="term" value="P:ERAD pathway"/>
    <property type="evidence" value="ECO:0007669"/>
    <property type="project" value="UniProtKB-ARBA"/>
</dbReference>
<keyword evidence="7" id="KW-0378">Hydrolase</keyword>
<feature type="active site" description="Proton donor" evidence="5">
    <location>
        <position position="135"/>
    </location>
</feature>
<comment type="similarity">
    <text evidence="2 7">Belongs to the glycosyl hydrolase 47 family.</text>
</comment>
<dbReference type="OrthoDB" id="8118055at2759"/>
<dbReference type="InterPro" id="IPR001382">
    <property type="entry name" value="Glyco_hydro_47"/>
</dbReference>
<dbReference type="EMBL" id="LN731373">
    <property type="protein sequence ID" value="CEP14550.1"/>
    <property type="molecule type" value="Genomic_DNA"/>
</dbReference>
<evidence type="ECO:0000256" key="4">
    <source>
        <dbReference type="ARBA" id="ARBA00023180"/>
    </source>
</evidence>
<name>A0A0B7NGS6_9FUNG</name>
<dbReference type="PRINTS" id="PR00747">
    <property type="entry name" value="GLYHDRLASE47"/>
</dbReference>
<dbReference type="InterPro" id="IPR012341">
    <property type="entry name" value="6hp_glycosidase-like_sf"/>
</dbReference>
<keyword evidence="4" id="KW-0325">Glycoprotein</keyword>
<dbReference type="GO" id="GO:0044322">
    <property type="term" value="C:endoplasmic reticulum quality control compartment"/>
    <property type="evidence" value="ECO:0007669"/>
    <property type="project" value="GOC"/>
</dbReference>
<dbReference type="Pfam" id="PF01532">
    <property type="entry name" value="Glyco_hydro_47"/>
    <property type="match status" value="1"/>
</dbReference>
<dbReference type="InterPro" id="IPR003137">
    <property type="entry name" value="PA_domain"/>
</dbReference>
<dbReference type="PANTHER" id="PTHR45679:SF5">
    <property type="entry name" value="ER DEGRADATION-ENHANCING ALPHA-MANNOSIDASE-LIKE PROTEIN 1"/>
    <property type="match status" value="1"/>
</dbReference>
<dbReference type="InterPro" id="IPR036026">
    <property type="entry name" value="Seven-hairpin_glycosidases"/>
</dbReference>
<dbReference type="GO" id="GO:0005975">
    <property type="term" value="P:carbohydrate metabolic process"/>
    <property type="evidence" value="ECO:0007669"/>
    <property type="project" value="InterPro"/>
</dbReference>
<dbReference type="AlphaFoldDB" id="A0A0B7NGS6"/>
<dbReference type="GO" id="GO:1904380">
    <property type="term" value="P:endoplasmic reticulum mannose trimming"/>
    <property type="evidence" value="ECO:0007669"/>
    <property type="project" value="InterPro"/>
</dbReference>
<dbReference type="STRING" id="35722.A0A0B7NGS6"/>
<gene>
    <name evidence="9" type="primary">PARPA_08735.1 scaffold 34017</name>
</gene>
<dbReference type="GO" id="GO:0004571">
    <property type="term" value="F:mannosyl-oligosaccharide 1,2-alpha-mannosidase activity"/>
    <property type="evidence" value="ECO:0007669"/>
    <property type="project" value="InterPro"/>
</dbReference>
<accession>A0A0B7NGS6</accession>
<dbReference type="Gene3D" id="3.50.30.30">
    <property type="match status" value="1"/>
</dbReference>
<dbReference type="SUPFAM" id="SSF52025">
    <property type="entry name" value="PA domain"/>
    <property type="match status" value="1"/>
</dbReference>
<dbReference type="SUPFAM" id="SSF48225">
    <property type="entry name" value="Seven-hairpin glycosidases"/>
    <property type="match status" value="1"/>
</dbReference>
<feature type="binding site" evidence="6">
    <location>
        <position position="476"/>
    </location>
    <ligand>
        <name>Ca(2+)</name>
        <dbReference type="ChEBI" id="CHEBI:29108"/>
    </ligand>
</feature>
<keyword evidence="6" id="KW-0479">Metal-binding</keyword>
<dbReference type="GO" id="GO:0005509">
    <property type="term" value="F:calcium ion binding"/>
    <property type="evidence" value="ECO:0007669"/>
    <property type="project" value="InterPro"/>
</dbReference>
<proteinExistence type="inferred from homology"/>
<protein>
    <recommendedName>
        <fullName evidence="7">alpha-1,2-Mannosidase</fullName>
        <ecNumber evidence="7">3.2.1.-</ecNumber>
    </recommendedName>
</protein>
<evidence type="ECO:0000256" key="5">
    <source>
        <dbReference type="PIRSR" id="PIRSR601382-1"/>
    </source>
</evidence>
<comment type="cofactor">
    <cofactor evidence="6">
        <name>Ca(2+)</name>
        <dbReference type="ChEBI" id="CHEBI:29108"/>
    </cofactor>
</comment>
<dbReference type="Pfam" id="PF02225">
    <property type="entry name" value="PA"/>
    <property type="match status" value="1"/>
</dbReference>
<evidence type="ECO:0000256" key="3">
    <source>
        <dbReference type="ARBA" id="ARBA00022824"/>
    </source>
</evidence>
<dbReference type="Gene3D" id="1.50.10.10">
    <property type="match status" value="1"/>
</dbReference>
<dbReference type="CDD" id="cd00538">
    <property type="entry name" value="PA"/>
    <property type="match status" value="1"/>
</dbReference>